<keyword evidence="2" id="KW-1185">Reference proteome</keyword>
<evidence type="ECO:0000313" key="2">
    <source>
        <dbReference type="Proteomes" id="UP001243009"/>
    </source>
</evidence>
<organism evidence="1 2">
    <name type="scientific">Paracraurococcus lichenis</name>
    <dbReference type="NCBI Taxonomy" id="3064888"/>
    <lineage>
        <taxon>Bacteria</taxon>
        <taxon>Pseudomonadati</taxon>
        <taxon>Pseudomonadota</taxon>
        <taxon>Alphaproteobacteria</taxon>
        <taxon>Acetobacterales</taxon>
        <taxon>Roseomonadaceae</taxon>
        <taxon>Paracraurococcus</taxon>
    </lineage>
</organism>
<gene>
    <name evidence="1" type="ORF">Q7A36_31115</name>
</gene>
<comment type="caution">
    <text evidence="1">The sequence shown here is derived from an EMBL/GenBank/DDBJ whole genome shotgun (WGS) entry which is preliminary data.</text>
</comment>
<reference evidence="1 2" key="1">
    <citation type="submission" date="2023-08" db="EMBL/GenBank/DDBJ databases">
        <title>The draft genome sequence of Paracraurococcus sp. LOR1-02.</title>
        <authorList>
            <person name="Kingkaew E."/>
            <person name="Tanasupawat S."/>
        </authorList>
    </citation>
    <scope>NUCLEOTIDE SEQUENCE [LARGE SCALE GENOMIC DNA]</scope>
    <source>
        <strain evidence="1 2">LOR1-02</strain>
    </source>
</reference>
<dbReference type="EMBL" id="JAUTWS010000059">
    <property type="protein sequence ID" value="MDO9712824.1"/>
    <property type="molecule type" value="Genomic_DNA"/>
</dbReference>
<sequence length="153" mass="17050">MSDRPQNADDTGLAGHVEAPLVRLALRLDALTDAYEAAIELFYNIEMQSPPSPWFPRLAERADRLLSECRIRARLLAETPARTLLGAVLKSQALSRFYDADNERDPQSVQVIHSLSSDLEHLAAEQGLLPTVQSLRTSVTAARCPRHHRKTRG</sequence>
<proteinExistence type="predicted"/>
<name>A0ABT9E9G0_9PROT</name>
<dbReference type="RefSeq" id="WP_305107684.1">
    <property type="nucleotide sequence ID" value="NZ_JAUTWS010000059.1"/>
</dbReference>
<protein>
    <submittedName>
        <fullName evidence="1">Uncharacterized protein</fullName>
    </submittedName>
</protein>
<dbReference type="Proteomes" id="UP001243009">
    <property type="component" value="Unassembled WGS sequence"/>
</dbReference>
<accession>A0ABT9E9G0</accession>
<evidence type="ECO:0000313" key="1">
    <source>
        <dbReference type="EMBL" id="MDO9712824.1"/>
    </source>
</evidence>